<dbReference type="InterPro" id="IPR037225">
    <property type="entry name" value="Nuo51_FMN-bd_sf"/>
</dbReference>
<dbReference type="PANTHER" id="PTHR43578:SF3">
    <property type="entry name" value="NADH-QUINONE OXIDOREDUCTASE SUBUNIT F"/>
    <property type="match status" value="1"/>
</dbReference>
<comment type="cofactor">
    <cofactor evidence="1">
        <name>FMN</name>
        <dbReference type="ChEBI" id="CHEBI:58210"/>
    </cofactor>
</comment>
<dbReference type="AlphaFoldDB" id="N0B852"/>
<dbReference type="InterPro" id="IPR036249">
    <property type="entry name" value="Thioredoxin-like_sf"/>
</dbReference>
<protein>
    <submittedName>
        <fullName evidence="6">Soluble ligand binding domain-containing protein</fullName>
    </submittedName>
</protein>
<dbReference type="HOGENOM" id="CLU_672284_0_0_5"/>
<proteinExistence type="predicted"/>
<dbReference type="SUPFAM" id="SSF142019">
    <property type="entry name" value="Nqo1 FMN-binding domain-like"/>
    <property type="match status" value="1"/>
</dbReference>
<evidence type="ECO:0000256" key="2">
    <source>
        <dbReference type="ARBA" id="ARBA00022723"/>
    </source>
</evidence>
<name>N0B852_9HYPH</name>
<dbReference type="KEGG" id="hdt:HYPDE_25183"/>
<evidence type="ECO:0000313" key="7">
    <source>
        <dbReference type="Proteomes" id="UP000005952"/>
    </source>
</evidence>
<dbReference type="GO" id="GO:0051536">
    <property type="term" value="F:iron-sulfur cluster binding"/>
    <property type="evidence" value="ECO:0007669"/>
    <property type="project" value="UniProtKB-KW"/>
</dbReference>
<keyword evidence="4" id="KW-0411">Iron-sulfur</keyword>
<dbReference type="STRING" id="670307.HYPDE_25183"/>
<evidence type="ECO:0000259" key="5">
    <source>
        <dbReference type="Pfam" id="PF10531"/>
    </source>
</evidence>
<sequence>MNRQSCLSGWLRAVQKYRGYISDADFVSVLREESDDCLPDNNLCEPDEDHARVCVGLTCALSGAEEFCQSLVESGLIRGDAIMRETCLAQCWRAPAIVQDGRVHSGAEDVSDFAGEVGFEHYCASGGYGVLKSCLAKRRSLESVVCALSSTAVRLFEKAEAPFGTRIRELRARSTTIKVVMLIDEDRPGEMAQSFFLSRFPHRVLEGLLIVSHALGASEIVLYYTRRHETACRKFYKEFLFLRDRGLGSNFQFTLIDADSQSEQQSLRQICLSSNTKEPSVSALIADPEFLSWVPEIVATGDALDADMPDGPQTLYALVGCVSRPGIYKAPVFSTIHDLIALAGGIRAGESLHSFVPGDWDRMALPAHHSNLRVDAEILGHTERMAFPIVFISKSDNLLRQTAFQGFSQ</sequence>
<accession>N0B852</accession>
<evidence type="ECO:0000313" key="6">
    <source>
        <dbReference type="EMBL" id="AGK56721.1"/>
    </source>
</evidence>
<dbReference type="PANTHER" id="PTHR43578">
    <property type="entry name" value="NADH-QUINONE OXIDOREDUCTASE SUBUNIT F"/>
    <property type="match status" value="1"/>
</dbReference>
<dbReference type="EMBL" id="CP005587">
    <property type="protein sequence ID" value="AGK56721.1"/>
    <property type="molecule type" value="Genomic_DNA"/>
</dbReference>
<dbReference type="Gene3D" id="3.10.20.600">
    <property type="match status" value="1"/>
</dbReference>
<evidence type="ECO:0000256" key="3">
    <source>
        <dbReference type="ARBA" id="ARBA00023004"/>
    </source>
</evidence>
<keyword evidence="7" id="KW-1185">Reference proteome</keyword>
<dbReference type="Pfam" id="PF10531">
    <property type="entry name" value="SLBB"/>
    <property type="match status" value="1"/>
</dbReference>
<dbReference type="InterPro" id="IPR019554">
    <property type="entry name" value="Soluble_ligand-bd"/>
</dbReference>
<keyword evidence="3" id="KW-0408">Iron</keyword>
<dbReference type="GO" id="GO:0046872">
    <property type="term" value="F:metal ion binding"/>
    <property type="evidence" value="ECO:0007669"/>
    <property type="project" value="UniProtKB-KW"/>
</dbReference>
<reference evidence="6 7" key="1">
    <citation type="journal article" date="2013" name="Genome Announc.">
        <title>Genome sequences for three denitrifying bacterial strains isolated from a uranium- and nitrate-contaminated subsurface environment.</title>
        <authorList>
            <person name="Venkatramanan R."/>
            <person name="Prakash O."/>
            <person name="Woyke T."/>
            <person name="Chain P."/>
            <person name="Goodwin L.A."/>
            <person name="Watson D."/>
            <person name="Brooks S."/>
            <person name="Kostka J.E."/>
            <person name="Green S.J."/>
        </authorList>
    </citation>
    <scope>NUCLEOTIDE SEQUENCE [LARGE SCALE GENOMIC DNA]</scope>
    <source>
        <strain evidence="6 7">1NES1</strain>
    </source>
</reference>
<evidence type="ECO:0000256" key="4">
    <source>
        <dbReference type="ARBA" id="ARBA00023014"/>
    </source>
</evidence>
<evidence type="ECO:0000256" key="1">
    <source>
        <dbReference type="ARBA" id="ARBA00001917"/>
    </source>
</evidence>
<dbReference type="Gene3D" id="3.40.50.11540">
    <property type="entry name" value="NADH-ubiquinone oxidoreductase 51kDa subunit"/>
    <property type="match status" value="1"/>
</dbReference>
<gene>
    <name evidence="6" type="ORF">HYPDE_25183</name>
</gene>
<feature type="domain" description="Soluble ligand binding" evidence="5">
    <location>
        <begin position="318"/>
        <end position="351"/>
    </location>
</feature>
<dbReference type="Proteomes" id="UP000005952">
    <property type="component" value="Chromosome"/>
</dbReference>
<keyword evidence="2" id="KW-0479">Metal-binding</keyword>
<dbReference type="eggNOG" id="COG1894">
    <property type="taxonomic scope" value="Bacteria"/>
</dbReference>
<dbReference type="SUPFAM" id="SSF52833">
    <property type="entry name" value="Thioredoxin-like"/>
    <property type="match status" value="1"/>
</dbReference>
<organism evidence="6 7">
    <name type="scientific">Hyphomicrobium denitrificans 1NES1</name>
    <dbReference type="NCBI Taxonomy" id="670307"/>
    <lineage>
        <taxon>Bacteria</taxon>
        <taxon>Pseudomonadati</taxon>
        <taxon>Pseudomonadota</taxon>
        <taxon>Alphaproteobacteria</taxon>
        <taxon>Hyphomicrobiales</taxon>
        <taxon>Hyphomicrobiaceae</taxon>
        <taxon>Hyphomicrobium</taxon>
    </lineage>
</organism>
<dbReference type="SUPFAM" id="SSF142984">
    <property type="entry name" value="Nqo1 middle domain-like"/>
    <property type="match status" value="1"/>
</dbReference>